<name>A0ABX1TL46_9GAMM</name>
<reference evidence="7 8" key="1">
    <citation type="submission" date="2019-03" db="EMBL/GenBank/DDBJ databases">
        <title>Metabolic reconstructions from genomes of highly enriched 'Candidatus Accumulibacter' and 'Candidatus Competibacter' bioreactor populations.</title>
        <authorList>
            <person name="Annavajhala M.K."/>
            <person name="Welles L."/>
            <person name="Abbas B."/>
            <person name="Sorokin D."/>
            <person name="Park H."/>
            <person name="Van Loosdrecht M."/>
            <person name="Chandran K."/>
        </authorList>
    </citation>
    <scope>NUCLEOTIDE SEQUENCE [LARGE SCALE GENOMIC DNA]</scope>
    <source>
        <strain evidence="7 8">SBR_G</strain>
    </source>
</reference>
<feature type="domain" description="Radical SAM core" evidence="6">
    <location>
        <begin position="21"/>
        <end position="125"/>
    </location>
</feature>
<keyword evidence="2" id="KW-0949">S-adenosyl-L-methionine</keyword>
<evidence type="ECO:0000256" key="4">
    <source>
        <dbReference type="ARBA" id="ARBA00023004"/>
    </source>
</evidence>
<dbReference type="InterPro" id="IPR058240">
    <property type="entry name" value="rSAM_sf"/>
</dbReference>
<dbReference type="Pfam" id="PF04055">
    <property type="entry name" value="Radical_SAM"/>
    <property type="match status" value="1"/>
</dbReference>
<protein>
    <submittedName>
        <fullName evidence="7">Radical SAM protein</fullName>
    </submittedName>
</protein>
<dbReference type="Gene3D" id="3.20.20.70">
    <property type="entry name" value="Aldolase class I"/>
    <property type="match status" value="1"/>
</dbReference>
<dbReference type="InterPro" id="IPR007197">
    <property type="entry name" value="rSAM"/>
</dbReference>
<keyword evidence="5" id="KW-0411">Iron-sulfur</keyword>
<dbReference type="SUPFAM" id="SSF102114">
    <property type="entry name" value="Radical SAM enzymes"/>
    <property type="match status" value="1"/>
</dbReference>
<accession>A0ABX1TL46</accession>
<organism evidence="7 8">
    <name type="scientific">Candidatus Competibacter phosphatis</name>
    <dbReference type="NCBI Taxonomy" id="221280"/>
    <lineage>
        <taxon>Bacteria</taxon>
        <taxon>Pseudomonadati</taxon>
        <taxon>Pseudomonadota</taxon>
        <taxon>Gammaproteobacteria</taxon>
        <taxon>Candidatus Competibacteraceae</taxon>
        <taxon>Candidatus Competibacter</taxon>
    </lineage>
</organism>
<dbReference type="InterPro" id="IPR013785">
    <property type="entry name" value="Aldolase_TIM"/>
</dbReference>
<sequence>MFFTSEPYHLKPVEQLVLQGTSFCNIDCTYCDLSKESRRTKSRMPLDLVLKLIRELIGEALLASEFIVVWHSGEPLTLPPGYYAAMIEAIIDMCEKNAPGVAVSFDFQTNATLIDNAWCDFFRKVRLGY</sequence>
<keyword evidence="8" id="KW-1185">Reference proteome</keyword>
<evidence type="ECO:0000313" key="7">
    <source>
        <dbReference type="EMBL" id="NMQ18888.1"/>
    </source>
</evidence>
<gene>
    <name evidence="7" type="ORF">E4P82_06495</name>
</gene>
<evidence type="ECO:0000256" key="5">
    <source>
        <dbReference type="ARBA" id="ARBA00023014"/>
    </source>
</evidence>
<keyword evidence="3" id="KW-0479">Metal-binding</keyword>
<dbReference type="EMBL" id="SPMZ01000016">
    <property type="protein sequence ID" value="NMQ18888.1"/>
    <property type="molecule type" value="Genomic_DNA"/>
</dbReference>
<dbReference type="SFLD" id="SFLDS00029">
    <property type="entry name" value="Radical_SAM"/>
    <property type="match status" value="1"/>
</dbReference>
<evidence type="ECO:0000259" key="6">
    <source>
        <dbReference type="Pfam" id="PF04055"/>
    </source>
</evidence>
<dbReference type="Proteomes" id="UP000760480">
    <property type="component" value="Unassembled WGS sequence"/>
</dbReference>
<comment type="caution">
    <text evidence="7">The sequence shown here is derived from an EMBL/GenBank/DDBJ whole genome shotgun (WGS) entry which is preliminary data.</text>
</comment>
<evidence type="ECO:0000256" key="2">
    <source>
        <dbReference type="ARBA" id="ARBA00022691"/>
    </source>
</evidence>
<dbReference type="PANTHER" id="PTHR43273">
    <property type="entry name" value="ANAEROBIC SULFATASE-MATURATING ENZYME HOMOLOG ASLB-RELATED"/>
    <property type="match status" value="1"/>
</dbReference>
<comment type="cofactor">
    <cofactor evidence="1">
        <name>[4Fe-4S] cluster</name>
        <dbReference type="ChEBI" id="CHEBI:49883"/>
    </cofactor>
</comment>
<keyword evidence="4" id="KW-0408">Iron</keyword>
<evidence type="ECO:0000313" key="8">
    <source>
        <dbReference type="Proteomes" id="UP000760480"/>
    </source>
</evidence>
<evidence type="ECO:0000256" key="3">
    <source>
        <dbReference type="ARBA" id="ARBA00022723"/>
    </source>
</evidence>
<evidence type="ECO:0000256" key="1">
    <source>
        <dbReference type="ARBA" id="ARBA00001966"/>
    </source>
</evidence>
<dbReference type="PANTHER" id="PTHR43273:SF8">
    <property type="entry name" value="RADICAL SAM DOMAIN PROTEIN"/>
    <property type="match status" value="1"/>
</dbReference>
<proteinExistence type="predicted"/>
<dbReference type="InterPro" id="IPR023867">
    <property type="entry name" value="Sulphatase_maturase_rSAM"/>
</dbReference>